<sequence length="323" mass="36358">MKLCSFIFLFFFISILNQIVAENAASSDDKNSDKSISRSKRSFLDYVTIGDLNWLHKILEMVFEYFTKQYPHPPHVNLPYPHIFTTPKSRRPTTTETPASSTENIISPPSYHHKNVYERLSAQILKSNEKITEMPGFSSPAKAYFHTKTPINSTSSSSRTCDTCQAGKQCFVKLQSFNTEDPIFQYAYSHGTPLTDILDSVLRETQALSVPPPLTWKATATPETVQLTTSLMNLYKPNRSLVVGVFTGLAVIGIASVTDSRGIVIGLEYPEYSHFWERVGMKIATRAGISNRIQIRSVESIDKALTKLAAYEPNAFDFIFMNE</sequence>
<dbReference type="Proteomes" id="UP000887580">
    <property type="component" value="Unplaced"/>
</dbReference>
<name>A0AC35G5F7_9BILA</name>
<organism evidence="1 2">
    <name type="scientific">Panagrolaimus sp. PS1159</name>
    <dbReference type="NCBI Taxonomy" id="55785"/>
    <lineage>
        <taxon>Eukaryota</taxon>
        <taxon>Metazoa</taxon>
        <taxon>Ecdysozoa</taxon>
        <taxon>Nematoda</taxon>
        <taxon>Chromadorea</taxon>
        <taxon>Rhabditida</taxon>
        <taxon>Tylenchina</taxon>
        <taxon>Panagrolaimomorpha</taxon>
        <taxon>Panagrolaimoidea</taxon>
        <taxon>Panagrolaimidae</taxon>
        <taxon>Panagrolaimus</taxon>
    </lineage>
</organism>
<protein>
    <submittedName>
        <fullName evidence="2">Uncharacterized protein</fullName>
    </submittedName>
</protein>
<reference evidence="2" key="1">
    <citation type="submission" date="2022-11" db="UniProtKB">
        <authorList>
            <consortium name="WormBaseParasite"/>
        </authorList>
    </citation>
    <scope>IDENTIFICATION</scope>
</reference>
<evidence type="ECO:0000313" key="1">
    <source>
        <dbReference type="Proteomes" id="UP000887580"/>
    </source>
</evidence>
<accession>A0AC35G5F7</accession>
<proteinExistence type="predicted"/>
<dbReference type="WBParaSite" id="PS1159_v2.g23647.t1">
    <property type="protein sequence ID" value="PS1159_v2.g23647.t1"/>
    <property type="gene ID" value="PS1159_v2.g23647"/>
</dbReference>
<evidence type="ECO:0000313" key="2">
    <source>
        <dbReference type="WBParaSite" id="PS1159_v2.g23647.t1"/>
    </source>
</evidence>